<evidence type="ECO:0000256" key="1">
    <source>
        <dbReference type="SAM" id="Phobius"/>
    </source>
</evidence>
<evidence type="ECO:0000313" key="2">
    <source>
        <dbReference type="EMBL" id="MFD2417778.1"/>
    </source>
</evidence>
<dbReference type="EMBL" id="JBHUKR010000007">
    <property type="protein sequence ID" value="MFD2417778.1"/>
    <property type="molecule type" value="Genomic_DNA"/>
</dbReference>
<dbReference type="Proteomes" id="UP001597417">
    <property type="component" value="Unassembled WGS sequence"/>
</dbReference>
<keyword evidence="3" id="KW-1185">Reference proteome</keyword>
<gene>
    <name evidence="2" type="ORF">ACFSXZ_15740</name>
</gene>
<name>A0ABW5FSL6_9PSEU</name>
<protein>
    <submittedName>
        <fullName evidence="2">Uncharacterized protein</fullName>
    </submittedName>
</protein>
<reference evidence="3" key="1">
    <citation type="journal article" date="2019" name="Int. J. Syst. Evol. Microbiol.">
        <title>The Global Catalogue of Microorganisms (GCM) 10K type strain sequencing project: providing services to taxonomists for standard genome sequencing and annotation.</title>
        <authorList>
            <consortium name="The Broad Institute Genomics Platform"/>
            <consortium name="The Broad Institute Genome Sequencing Center for Infectious Disease"/>
            <person name="Wu L."/>
            <person name="Ma J."/>
        </authorList>
    </citation>
    <scope>NUCLEOTIDE SEQUENCE [LARGE SCALE GENOMIC DNA]</scope>
    <source>
        <strain evidence="3">CGMCC 4.7645</strain>
    </source>
</reference>
<dbReference type="RefSeq" id="WP_378265764.1">
    <property type="nucleotide sequence ID" value="NZ_JBHUKR010000007.1"/>
</dbReference>
<accession>A0ABW5FSL6</accession>
<proteinExistence type="predicted"/>
<evidence type="ECO:0000313" key="3">
    <source>
        <dbReference type="Proteomes" id="UP001597417"/>
    </source>
</evidence>
<organism evidence="2 3">
    <name type="scientific">Amycolatopsis pigmentata</name>
    <dbReference type="NCBI Taxonomy" id="450801"/>
    <lineage>
        <taxon>Bacteria</taxon>
        <taxon>Bacillati</taxon>
        <taxon>Actinomycetota</taxon>
        <taxon>Actinomycetes</taxon>
        <taxon>Pseudonocardiales</taxon>
        <taxon>Pseudonocardiaceae</taxon>
        <taxon>Amycolatopsis</taxon>
    </lineage>
</organism>
<keyword evidence="1" id="KW-0812">Transmembrane</keyword>
<keyword evidence="1" id="KW-1133">Transmembrane helix</keyword>
<keyword evidence="1" id="KW-0472">Membrane</keyword>
<comment type="caution">
    <text evidence="2">The sequence shown here is derived from an EMBL/GenBank/DDBJ whole genome shotgun (WGS) entry which is preliminary data.</text>
</comment>
<feature type="transmembrane region" description="Helical" evidence="1">
    <location>
        <begin position="6"/>
        <end position="28"/>
    </location>
</feature>
<sequence>MPAWQIALEYVKTIGIGSLVGVLVGIVATRSQKSREALQNIHAENYREVVNGYRELSAQLIEVVNSARSAVTTARSRNEILGRIPETSKREAAIKLESMIQESIQTYRSSLNGLESKVAGLIVHRSETNFHTQANIILRLASILETSLTILDEVDASNEEISSASEIFDSLEQSVKLLGLFWDQWKVEAERYAVGLNPVPRFRRRHIYNKRL</sequence>